<evidence type="ECO:0000259" key="2">
    <source>
        <dbReference type="Pfam" id="PF17881"/>
    </source>
</evidence>
<protein>
    <submittedName>
        <fullName evidence="3">DUF5590 domain-containing protein</fullName>
    </submittedName>
</protein>
<gene>
    <name evidence="3" type="ORF">I8J30_17485</name>
</gene>
<dbReference type="Gene3D" id="3.10.450.40">
    <property type="match status" value="2"/>
</dbReference>
<dbReference type="RefSeq" id="WP_210659884.1">
    <property type="nucleotide sequence ID" value="NZ_JAGKSP010000006.1"/>
</dbReference>
<keyword evidence="1" id="KW-0812">Transmembrane</keyword>
<dbReference type="EMBL" id="JAGKSP010000006">
    <property type="protein sequence ID" value="MBP3964513.1"/>
    <property type="molecule type" value="Genomic_DNA"/>
</dbReference>
<keyword evidence="1" id="KW-1133">Transmembrane helix</keyword>
<dbReference type="InterPro" id="IPR046350">
    <property type="entry name" value="Cystatin_sf"/>
</dbReference>
<evidence type="ECO:0000313" key="3">
    <source>
        <dbReference type="EMBL" id="MBP3964513.1"/>
    </source>
</evidence>
<keyword evidence="1" id="KW-0472">Membrane</keyword>
<keyword evidence="4" id="KW-1185">Reference proteome</keyword>
<comment type="caution">
    <text evidence="3">The sequence shown here is derived from an EMBL/GenBank/DDBJ whole genome shotgun (WGS) entry which is preliminary data.</text>
</comment>
<accession>A0ABS5CF80</accession>
<evidence type="ECO:0000313" key="4">
    <source>
        <dbReference type="Proteomes" id="UP000673394"/>
    </source>
</evidence>
<dbReference type="SUPFAM" id="SSF54403">
    <property type="entry name" value="Cystatin/monellin"/>
    <property type="match status" value="2"/>
</dbReference>
<evidence type="ECO:0000256" key="1">
    <source>
        <dbReference type="SAM" id="Phobius"/>
    </source>
</evidence>
<organism evidence="3 4">
    <name type="scientific">Paenibacillus lignilyticus</name>
    <dbReference type="NCBI Taxonomy" id="1172615"/>
    <lineage>
        <taxon>Bacteria</taxon>
        <taxon>Bacillati</taxon>
        <taxon>Bacillota</taxon>
        <taxon>Bacilli</taxon>
        <taxon>Bacillales</taxon>
        <taxon>Paenibacillaceae</taxon>
        <taxon>Paenibacillus</taxon>
    </lineage>
</organism>
<feature type="transmembrane region" description="Helical" evidence="1">
    <location>
        <begin position="14"/>
        <end position="36"/>
    </location>
</feature>
<reference evidence="3 4" key="1">
    <citation type="submission" date="2021-04" db="EMBL/GenBank/DDBJ databases">
        <title>Paenibacillus sp. DLE-14 whole genome sequence.</title>
        <authorList>
            <person name="Ham Y.J."/>
        </authorList>
    </citation>
    <scope>NUCLEOTIDE SEQUENCE [LARGE SCALE GENOMIC DNA]</scope>
    <source>
        <strain evidence="3 4">DLE-14</strain>
    </source>
</reference>
<name>A0ABS5CF80_9BACL</name>
<dbReference type="Proteomes" id="UP000673394">
    <property type="component" value="Unassembled WGS sequence"/>
</dbReference>
<feature type="domain" description="Cell wall elongation regulator TseB-like" evidence="2">
    <location>
        <begin position="50"/>
        <end position="92"/>
    </location>
</feature>
<proteinExistence type="predicted"/>
<sequence>MRANRRKRPPVMSAGRWITLSAALIILILVALNWYYRSVQSPVWREEQAAEAEAKDRGSLSSVDSSYHYVWDEPVWIVKGKDHNGDTTYVWLKQNESITLRADEGLAKADIKERFLLGKPDANISHLKLGLFGGQPVWEIFYSRDQAGVTNHYYEFYRFRDGVFLITYKLPAR</sequence>
<dbReference type="Pfam" id="PF17881">
    <property type="entry name" value="TseB"/>
    <property type="match status" value="1"/>
</dbReference>
<dbReference type="InterPro" id="IPR041401">
    <property type="entry name" value="TseB-like_dom"/>
</dbReference>